<reference evidence="3" key="2">
    <citation type="submission" date="2010-04" db="EMBL/GenBank/DDBJ databases">
        <authorList>
            <person name="Buell R."/>
            <person name="Hamilton J."/>
            <person name="Hostetler J."/>
        </authorList>
    </citation>
    <scope>NUCLEOTIDE SEQUENCE [LARGE SCALE GENOMIC DNA]</scope>
    <source>
        <strain evidence="3">DAOM:BR144</strain>
    </source>
</reference>
<feature type="compositionally biased region" description="Basic and acidic residues" evidence="1">
    <location>
        <begin position="641"/>
        <end position="658"/>
    </location>
</feature>
<feature type="compositionally biased region" description="Acidic residues" evidence="1">
    <location>
        <begin position="1102"/>
        <end position="1111"/>
    </location>
</feature>
<feature type="region of interest" description="Disordered" evidence="1">
    <location>
        <begin position="1226"/>
        <end position="1265"/>
    </location>
</feature>
<feature type="region of interest" description="Disordered" evidence="1">
    <location>
        <begin position="641"/>
        <end position="692"/>
    </location>
</feature>
<evidence type="ECO:0000313" key="3">
    <source>
        <dbReference type="Proteomes" id="UP000019132"/>
    </source>
</evidence>
<dbReference type="Proteomes" id="UP000019132">
    <property type="component" value="Unassembled WGS sequence"/>
</dbReference>
<name>K3WA26_GLOUD</name>
<dbReference type="HOGENOM" id="CLU_253100_0_0_1"/>
<feature type="compositionally biased region" description="Basic and acidic residues" evidence="1">
    <location>
        <begin position="473"/>
        <end position="482"/>
    </location>
</feature>
<feature type="region of interest" description="Disordered" evidence="1">
    <location>
        <begin position="1089"/>
        <end position="1125"/>
    </location>
</feature>
<feature type="region of interest" description="Disordered" evidence="1">
    <location>
        <begin position="903"/>
        <end position="935"/>
    </location>
</feature>
<feature type="compositionally biased region" description="Basic and acidic residues" evidence="1">
    <location>
        <begin position="33"/>
        <end position="47"/>
    </location>
</feature>
<organism evidence="2 3">
    <name type="scientific">Globisporangium ultimum (strain ATCC 200006 / CBS 805.95 / DAOM BR144)</name>
    <name type="common">Pythium ultimum</name>
    <dbReference type="NCBI Taxonomy" id="431595"/>
    <lineage>
        <taxon>Eukaryota</taxon>
        <taxon>Sar</taxon>
        <taxon>Stramenopiles</taxon>
        <taxon>Oomycota</taxon>
        <taxon>Peronosporomycetes</taxon>
        <taxon>Pythiales</taxon>
        <taxon>Pythiaceae</taxon>
        <taxon>Globisporangium</taxon>
    </lineage>
</organism>
<keyword evidence="3" id="KW-1185">Reference proteome</keyword>
<proteinExistence type="predicted"/>
<accession>K3WA26</accession>
<dbReference type="EnsemblProtists" id="PYU1_T001817">
    <property type="protein sequence ID" value="PYU1_T001817"/>
    <property type="gene ID" value="PYU1_G001816"/>
</dbReference>
<dbReference type="InParanoid" id="K3WA26"/>
<dbReference type="VEuPathDB" id="FungiDB:PYU1_G001816"/>
<reference evidence="3" key="1">
    <citation type="journal article" date="2010" name="Genome Biol.">
        <title>Genome sequence of the necrotrophic plant pathogen Pythium ultimum reveals original pathogenicity mechanisms and effector repertoire.</title>
        <authorList>
            <person name="Levesque C.A."/>
            <person name="Brouwer H."/>
            <person name="Cano L."/>
            <person name="Hamilton J.P."/>
            <person name="Holt C."/>
            <person name="Huitema E."/>
            <person name="Raffaele S."/>
            <person name="Robideau G.P."/>
            <person name="Thines M."/>
            <person name="Win J."/>
            <person name="Zerillo M.M."/>
            <person name="Beakes G.W."/>
            <person name="Boore J.L."/>
            <person name="Busam D."/>
            <person name="Dumas B."/>
            <person name="Ferriera S."/>
            <person name="Fuerstenberg S.I."/>
            <person name="Gachon C.M."/>
            <person name="Gaulin E."/>
            <person name="Govers F."/>
            <person name="Grenville-Briggs L."/>
            <person name="Horner N."/>
            <person name="Hostetler J."/>
            <person name="Jiang R.H."/>
            <person name="Johnson J."/>
            <person name="Krajaejun T."/>
            <person name="Lin H."/>
            <person name="Meijer H.J."/>
            <person name="Moore B."/>
            <person name="Morris P."/>
            <person name="Phuntmart V."/>
            <person name="Puiu D."/>
            <person name="Shetty J."/>
            <person name="Stajich J.E."/>
            <person name="Tripathy S."/>
            <person name="Wawra S."/>
            <person name="van West P."/>
            <person name="Whitty B.R."/>
            <person name="Coutinho P.M."/>
            <person name="Henrissat B."/>
            <person name="Martin F."/>
            <person name="Thomas P.D."/>
            <person name="Tyler B.M."/>
            <person name="De Vries R.P."/>
            <person name="Kamoun S."/>
            <person name="Yandell M."/>
            <person name="Tisserat N."/>
            <person name="Buell C.R."/>
        </authorList>
    </citation>
    <scope>NUCLEOTIDE SEQUENCE</scope>
    <source>
        <strain evidence="3">DAOM:BR144</strain>
    </source>
</reference>
<sequence length="1421" mass="153874">MPPVVSSNEQFLANEVERLQKELAELKVNGNSNKDKRNLTEETREVEEPADSNLVHTNIDTFLEENSISEETEEEIEDGDGFDPLGGSTGEQKKMPVGNFEDPDCSQTALHFEEVSPNSQISDVDRNDAKKDENVLQTMEEDGSDVKIEIPVQHFDNHNGSGSIGAAGDISGNEERYEECASDMSSSETAADKAADGVEEKINLQDFEEYAEVGETQEVSALESGKGGVDSLEKTDYPLCSYAIEEVNHVISAVTSSLPDVDGLDAVADPVACTAIDNMENAVSEENEQAESHQIARASDVAHEESTGGVCFEEKYFASEQISVLKTDNEYCDPTSSSDTDGTGGHAMELEATIPDATLALEIDDGGQKAEAKLVLGGQGEEWEGLCANGSDDLSATLRDEEKSAILTTSAEDKQFLTGTAKRWEATASFDTEEKEQQVADAQAKASDETFDSDFEGKSQKAEETNALDEEGQDQKADDSDAHCTNLCDQEEGAVSSLEAEDEEHLVDSTERSREIQQPLDANTSNILVLNDFQETTNNYPADDLDGDPLEFRSGHVADELNGHEDAMLDDMTVATAETSLNAEESADLEIDRVESGIVTLGESCAVLLSACGNVEATEAKKIENLCVGASYEVEQLKLEETRMGNRSSEAETSKDQSDDSALITATAGANSGERLQGKERSETPKAAMHDPRLENPVFEESNTRDGFDGFVNDKAVRMPDAEQKYADEAFQKGVDETDAEQCGLIFYNDGKVCDGVSECLTDNLRLEQDVQEKIVGFVASNFVTKTIRKGIHHAVVMNSYNRKYMTKTFVSAVESAALRSVVVQLMRPRTPDAVMKPEQSSSSEILPVVELEAFENREVDVSHQKDDTICGTLVIDSLDSQPASESALDEDLLTQSDANEYDFASGTTENDMMLPNDKVTSSSDRSPLTSTENDQLCVADDEESGKRSEFQQNCGPVQDYFNDETEAEFVVTSADDDLGLVPSQILQPKNSDIMPSVASDEWSNVNELVLCPKEANISDTASKSFVEAFILEVQDEAVSRIVANHDVLHFVKKYASANDGLPVRNFERPEAEGGFSSNAKEDCSSLLHAHDAPESSQSETLDQDNLEPNDESAANEKGDVSRNAPDITIEDCAVRLPESIDQESNVVESAVESEVGNVDDTTRPNAPGFDAVEFINVVESEAIAAIIKSAASTLDVIKFETTIEAEVVLSSQPTHEYIQPEPSAVVAEVGSPKTEETRSVTETPTMNSSNHASTPQSDEGMAAEADDSALEFAMEAHAANSAVVNHEEMTPRRCSSPDVVATGEDGDCVVNARVVVSEMSTIVPTMDDLCCDIEKKATICDGAKDSIMRGHILESSSVSVEKDEDQHLKISSVEVVASDGERTEVEGMADCDVEDGISTCHADDVAQISLLMPEYRCGER</sequence>
<dbReference type="EMBL" id="GL376634">
    <property type="status" value="NOT_ANNOTATED_CDS"/>
    <property type="molecule type" value="Genomic_DNA"/>
</dbReference>
<feature type="compositionally biased region" description="Acidic residues" evidence="1">
    <location>
        <begin position="67"/>
        <end position="81"/>
    </location>
</feature>
<feature type="compositionally biased region" description="Basic and acidic residues" evidence="1">
    <location>
        <begin position="676"/>
        <end position="692"/>
    </location>
</feature>
<evidence type="ECO:0000256" key="1">
    <source>
        <dbReference type="SAM" id="MobiDB-lite"/>
    </source>
</evidence>
<feature type="region of interest" description="Disordered" evidence="1">
    <location>
        <begin position="428"/>
        <end position="483"/>
    </location>
</feature>
<evidence type="ECO:0000313" key="2">
    <source>
        <dbReference type="EnsemblProtists" id="PYU1_T001817"/>
    </source>
</evidence>
<feature type="compositionally biased region" description="Basic and acidic residues" evidence="1">
    <location>
        <begin position="455"/>
        <end position="464"/>
    </location>
</feature>
<protein>
    <submittedName>
        <fullName evidence="2">Uncharacterized protein</fullName>
    </submittedName>
</protein>
<reference evidence="2" key="3">
    <citation type="submission" date="2015-02" db="UniProtKB">
        <authorList>
            <consortium name="EnsemblProtists"/>
        </authorList>
    </citation>
    <scope>IDENTIFICATION</scope>
    <source>
        <strain evidence="2">DAOM BR144</strain>
    </source>
</reference>
<feature type="compositionally biased region" description="Polar residues" evidence="1">
    <location>
        <begin position="1241"/>
        <end position="1258"/>
    </location>
</feature>
<feature type="region of interest" description="Disordered" evidence="1">
    <location>
        <begin position="27"/>
        <end position="104"/>
    </location>
</feature>
<feature type="compositionally biased region" description="Polar residues" evidence="1">
    <location>
        <begin position="919"/>
        <end position="935"/>
    </location>
</feature>